<evidence type="ECO:0000256" key="2">
    <source>
        <dbReference type="ARBA" id="ARBA00022475"/>
    </source>
</evidence>
<gene>
    <name evidence="9" type="ORF">HYY65_12325</name>
</gene>
<feature type="compositionally biased region" description="Basic and acidic residues" evidence="6">
    <location>
        <begin position="267"/>
        <end position="281"/>
    </location>
</feature>
<keyword evidence="4 7" id="KW-1133">Transmembrane helix</keyword>
<feature type="transmembrane region" description="Helical" evidence="7">
    <location>
        <begin position="410"/>
        <end position="432"/>
    </location>
</feature>
<evidence type="ECO:0000256" key="7">
    <source>
        <dbReference type="SAM" id="Phobius"/>
    </source>
</evidence>
<evidence type="ECO:0000256" key="5">
    <source>
        <dbReference type="ARBA" id="ARBA00023136"/>
    </source>
</evidence>
<feature type="region of interest" description="Disordered" evidence="6">
    <location>
        <begin position="267"/>
        <end position="298"/>
    </location>
</feature>
<evidence type="ECO:0000259" key="8">
    <source>
        <dbReference type="Pfam" id="PF06271"/>
    </source>
</evidence>
<keyword evidence="5 7" id="KW-0472">Membrane</keyword>
<dbReference type="PANTHER" id="PTHR36115:SF4">
    <property type="entry name" value="MEMBRANE PROTEIN"/>
    <property type="match status" value="1"/>
</dbReference>
<sequence>MKCPKCSFVSFNYLETCRKCGNDLSGYRQERGFMDLAPGALDVSAPIIVEEEAETQEPSEVGVEEGAAGAEEETAEVEAALEVSSEGGIEIRFEETEAEPEASDLPGGQTGLVPEVEEEEISMPAIEDLAADQEEVEEEISMSAIEEISESAGEESGKSVDDLVLELDEAQSDQQSPAVTPLEEEETLSLEMEEEGGETAEEPPSVNLEDIELTLEEDDEEDEEDGNPGPGGNPSGGNSPGAGAGEDDSSLSFEIKMEQAEEIRGIIEEINRPPKEEDEKSIPSPLEGESREEGEAIKRTSSWQEAGVVRRLLAYATDHLFLGALAMVLTVGFFWLLFVAGRPLSSPQAFLQTLRFLGLGIVPWISALFVVYAGYYLYLVGSRGQTWGQALFGIRVVAEDRSPVGFARSALRLGGALLSWASCGMGFLWAALDRRHQGWPEKLSGTFVVLA</sequence>
<evidence type="ECO:0000256" key="4">
    <source>
        <dbReference type="ARBA" id="ARBA00022989"/>
    </source>
</evidence>
<feature type="transmembrane region" description="Helical" evidence="7">
    <location>
        <begin position="353"/>
        <end position="378"/>
    </location>
</feature>
<feature type="region of interest" description="Disordered" evidence="6">
    <location>
        <begin position="127"/>
        <end position="248"/>
    </location>
</feature>
<evidence type="ECO:0000313" key="9">
    <source>
        <dbReference type="EMBL" id="MBI3015812.1"/>
    </source>
</evidence>
<comment type="caution">
    <text evidence="9">The sequence shown here is derived from an EMBL/GenBank/DDBJ whole genome shotgun (WGS) entry which is preliminary data.</text>
</comment>
<evidence type="ECO:0000256" key="6">
    <source>
        <dbReference type="SAM" id="MobiDB-lite"/>
    </source>
</evidence>
<feature type="compositionally biased region" description="Acidic residues" evidence="6">
    <location>
        <begin position="129"/>
        <end position="140"/>
    </location>
</feature>
<dbReference type="GO" id="GO:0005886">
    <property type="term" value="C:plasma membrane"/>
    <property type="evidence" value="ECO:0007669"/>
    <property type="project" value="UniProtKB-SubCell"/>
</dbReference>
<dbReference type="Pfam" id="PF06271">
    <property type="entry name" value="RDD"/>
    <property type="match status" value="1"/>
</dbReference>
<dbReference type="InterPro" id="IPR010432">
    <property type="entry name" value="RDD"/>
</dbReference>
<evidence type="ECO:0000256" key="3">
    <source>
        <dbReference type="ARBA" id="ARBA00022692"/>
    </source>
</evidence>
<name>A0A932GS04_UNCTE</name>
<feature type="compositionally biased region" description="Gly residues" evidence="6">
    <location>
        <begin position="228"/>
        <end position="244"/>
    </location>
</feature>
<dbReference type="Proteomes" id="UP000741360">
    <property type="component" value="Unassembled WGS sequence"/>
</dbReference>
<feature type="domain" description="RDD" evidence="8">
    <location>
        <begin position="306"/>
        <end position="443"/>
    </location>
</feature>
<feature type="compositionally biased region" description="Basic and acidic residues" evidence="6">
    <location>
        <begin position="288"/>
        <end position="298"/>
    </location>
</feature>
<feature type="compositionally biased region" description="Acidic residues" evidence="6">
    <location>
        <begin position="209"/>
        <end position="226"/>
    </location>
</feature>
<reference evidence="9" key="1">
    <citation type="submission" date="2020-07" db="EMBL/GenBank/DDBJ databases">
        <title>Huge and variable diversity of episymbiotic CPR bacteria and DPANN archaea in groundwater ecosystems.</title>
        <authorList>
            <person name="He C.Y."/>
            <person name="Keren R."/>
            <person name="Whittaker M."/>
            <person name="Farag I.F."/>
            <person name="Doudna J."/>
            <person name="Cate J.H.D."/>
            <person name="Banfield J.F."/>
        </authorList>
    </citation>
    <scope>NUCLEOTIDE SEQUENCE</scope>
    <source>
        <strain evidence="9">NC_groundwater_717_Ag_S-0.2um_59_8</strain>
    </source>
</reference>
<organism evidence="9 10">
    <name type="scientific">Tectimicrobiota bacterium</name>
    <dbReference type="NCBI Taxonomy" id="2528274"/>
    <lineage>
        <taxon>Bacteria</taxon>
        <taxon>Pseudomonadati</taxon>
        <taxon>Nitrospinota/Tectimicrobiota group</taxon>
        <taxon>Candidatus Tectimicrobiota</taxon>
    </lineage>
</organism>
<feature type="compositionally biased region" description="Low complexity" evidence="6">
    <location>
        <begin position="58"/>
        <end position="69"/>
    </location>
</feature>
<dbReference type="EMBL" id="JACPSX010000237">
    <property type="protein sequence ID" value="MBI3015812.1"/>
    <property type="molecule type" value="Genomic_DNA"/>
</dbReference>
<comment type="subcellular location">
    <subcellularLocation>
        <location evidence="1">Cell membrane</location>
        <topology evidence="1">Multi-pass membrane protein</topology>
    </subcellularLocation>
</comment>
<dbReference type="AlphaFoldDB" id="A0A932GS04"/>
<keyword evidence="2" id="KW-1003">Cell membrane</keyword>
<dbReference type="InterPro" id="IPR051791">
    <property type="entry name" value="Pra-immunoreactive"/>
</dbReference>
<feature type="transmembrane region" description="Helical" evidence="7">
    <location>
        <begin position="320"/>
        <end position="341"/>
    </location>
</feature>
<dbReference type="PANTHER" id="PTHR36115">
    <property type="entry name" value="PROLINE-RICH ANTIGEN HOMOLOG-RELATED"/>
    <property type="match status" value="1"/>
</dbReference>
<protein>
    <submittedName>
        <fullName evidence="9">RDD family protein</fullName>
    </submittedName>
</protein>
<proteinExistence type="predicted"/>
<accession>A0A932GS04</accession>
<evidence type="ECO:0000256" key="1">
    <source>
        <dbReference type="ARBA" id="ARBA00004651"/>
    </source>
</evidence>
<keyword evidence="3 7" id="KW-0812">Transmembrane</keyword>
<feature type="compositionally biased region" description="Acidic residues" evidence="6">
    <location>
        <begin position="182"/>
        <end position="201"/>
    </location>
</feature>
<feature type="region of interest" description="Disordered" evidence="6">
    <location>
        <begin position="53"/>
        <end position="74"/>
    </location>
</feature>
<evidence type="ECO:0000313" key="10">
    <source>
        <dbReference type="Proteomes" id="UP000741360"/>
    </source>
</evidence>